<feature type="transmembrane region" description="Helical" evidence="1">
    <location>
        <begin position="110"/>
        <end position="132"/>
    </location>
</feature>
<evidence type="ECO:0000259" key="2">
    <source>
        <dbReference type="Pfam" id="PF06580"/>
    </source>
</evidence>
<dbReference type="KEGG" id="mpaf:R5R33_08655"/>
<proteinExistence type="predicted"/>
<gene>
    <name evidence="3" type="ORF">R5R33_08655</name>
</gene>
<dbReference type="RefSeq" id="WP_318955619.1">
    <property type="nucleotide sequence ID" value="NZ_CP137555.1"/>
</dbReference>
<organism evidence="3 4">
    <name type="scientific">Microbulbifer pacificus</name>
    <dbReference type="NCBI Taxonomy" id="407164"/>
    <lineage>
        <taxon>Bacteria</taxon>
        <taxon>Pseudomonadati</taxon>
        <taxon>Pseudomonadota</taxon>
        <taxon>Gammaproteobacteria</taxon>
        <taxon>Cellvibrionales</taxon>
        <taxon>Microbulbiferaceae</taxon>
        <taxon>Microbulbifer</taxon>
    </lineage>
</organism>
<dbReference type="GO" id="GO:0016020">
    <property type="term" value="C:membrane"/>
    <property type="evidence" value="ECO:0007669"/>
    <property type="project" value="InterPro"/>
</dbReference>
<dbReference type="GO" id="GO:0000155">
    <property type="term" value="F:phosphorelay sensor kinase activity"/>
    <property type="evidence" value="ECO:0007669"/>
    <property type="project" value="InterPro"/>
</dbReference>
<name>A0AAU0N4J0_9GAMM</name>
<feature type="transmembrane region" description="Helical" evidence="1">
    <location>
        <begin position="42"/>
        <end position="65"/>
    </location>
</feature>
<dbReference type="Pfam" id="PF06580">
    <property type="entry name" value="His_kinase"/>
    <property type="match status" value="1"/>
</dbReference>
<feature type="transmembrane region" description="Helical" evidence="1">
    <location>
        <begin position="144"/>
        <end position="165"/>
    </location>
</feature>
<reference evidence="3 4" key="1">
    <citation type="submission" date="2023-10" db="EMBL/GenBank/DDBJ databases">
        <title>Description of Microbulbifer bruguierae sp. nov., isolated from the sediments of mangrove plant Bruguiera sexangula and comparative genomic analyses of the genus Microbulbifer.</title>
        <authorList>
            <person name="Long M."/>
        </authorList>
    </citation>
    <scope>NUCLEOTIDE SEQUENCE [LARGE SCALE GENOMIC DNA]</scope>
    <source>
        <strain evidence="3 4">SPO729</strain>
    </source>
</reference>
<keyword evidence="3" id="KW-0418">Kinase</keyword>
<dbReference type="InterPro" id="IPR010559">
    <property type="entry name" value="Sig_transdc_His_kin_internal"/>
</dbReference>
<protein>
    <submittedName>
        <fullName evidence="3">Histidine kinase</fullName>
    </submittedName>
</protein>
<keyword evidence="1" id="KW-1133">Transmembrane helix</keyword>
<evidence type="ECO:0000313" key="4">
    <source>
        <dbReference type="Proteomes" id="UP001302477"/>
    </source>
</evidence>
<keyword evidence="3" id="KW-0808">Transferase</keyword>
<keyword evidence="1" id="KW-0812">Transmembrane</keyword>
<keyword evidence="4" id="KW-1185">Reference proteome</keyword>
<dbReference type="InterPro" id="IPR036890">
    <property type="entry name" value="HATPase_C_sf"/>
</dbReference>
<feature type="domain" description="Signal transduction histidine kinase internal region" evidence="2">
    <location>
        <begin position="180"/>
        <end position="257"/>
    </location>
</feature>
<dbReference type="PANTHER" id="PTHR34220">
    <property type="entry name" value="SENSOR HISTIDINE KINASE YPDA"/>
    <property type="match status" value="1"/>
</dbReference>
<feature type="transmembrane region" description="Helical" evidence="1">
    <location>
        <begin position="77"/>
        <end position="98"/>
    </location>
</feature>
<dbReference type="EMBL" id="CP137555">
    <property type="protein sequence ID" value="WOX07189.1"/>
    <property type="molecule type" value="Genomic_DNA"/>
</dbReference>
<sequence>MTSSRPAQAAGIIAQEIHETAPAGKDSARHETAAPPHFLPELCGVTGVAALVLMGELLALVLVLATDGLNPFNWQRLGLVSLTVQWVMLPAAAILCRLRPRLARLSHKFAAALSYSTVLAVLLTVLLAQHWWVADMEGVPVDLWALLANFLVGAICAGVVLRYAYVQQQLHNQQQAELGARIDALQSRIRPHFLFNSMNSLASLIAVDAERAEKLVEDLSALFRASLADSKLVPLEQEVALARRYLEIESLRLGDRLQQEWQIGELPAEAQLPSMLLQPLLENAVLHGIARLRRGGKIEITIRQDDASRQNVIGSRAPELLLSIQNPVAVFESNVETEISPGVSTGNGMAVENIRQRLSAFYGSRFRFTAEVHDGECGKEYRVELRLPFKAINSTSETRITEPAKTPVLEEVAQ</sequence>
<evidence type="ECO:0000256" key="1">
    <source>
        <dbReference type="SAM" id="Phobius"/>
    </source>
</evidence>
<dbReference type="PANTHER" id="PTHR34220:SF7">
    <property type="entry name" value="SENSOR HISTIDINE KINASE YPDA"/>
    <property type="match status" value="1"/>
</dbReference>
<keyword evidence="1" id="KW-0472">Membrane</keyword>
<dbReference type="Proteomes" id="UP001302477">
    <property type="component" value="Chromosome"/>
</dbReference>
<dbReference type="AlphaFoldDB" id="A0AAU0N4J0"/>
<evidence type="ECO:0000313" key="3">
    <source>
        <dbReference type="EMBL" id="WOX07189.1"/>
    </source>
</evidence>
<dbReference type="Gene3D" id="3.30.565.10">
    <property type="entry name" value="Histidine kinase-like ATPase, C-terminal domain"/>
    <property type="match status" value="1"/>
</dbReference>
<accession>A0AAU0N4J0</accession>
<dbReference type="InterPro" id="IPR050640">
    <property type="entry name" value="Bact_2-comp_sensor_kinase"/>
</dbReference>